<gene>
    <name evidence="2" type="ORF">BJ875DRAFT_547325</name>
</gene>
<dbReference type="Proteomes" id="UP000824998">
    <property type="component" value="Unassembled WGS sequence"/>
</dbReference>
<feature type="transmembrane region" description="Helical" evidence="1">
    <location>
        <begin position="124"/>
        <end position="147"/>
    </location>
</feature>
<protein>
    <recommendedName>
        <fullName evidence="4">Mid2 domain-containing protein</fullName>
    </recommendedName>
</protein>
<keyword evidence="1" id="KW-0812">Transmembrane</keyword>
<evidence type="ECO:0000313" key="3">
    <source>
        <dbReference type="Proteomes" id="UP000824998"/>
    </source>
</evidence>
<dbReference type="OrthoDB" id="5390143at2759"/>
<evidence type="ECO:0000313" key="2">
    <source>
        <dbReference type="EMBL" id="KAG9228990.1"/>
    </source>
</evidence>
<keyword evidence="1" id="KW-0472">Membrane</keyword>
<accession>A0A9P8C0M2</accession>
<evidence type="ECO:0000256" key="1">
    <source>
        <dbReference type="SAM" id="Phobius"/>
    </source>
</evidence>
<name>A0A9P8C0M2_9HELO</name>
<organism evidence="2 3">
    <name type="scientific">Amylocarpus encephaloides</name>
    <dbReference type="NCBI Taxonomy" id="45428"/>
    <lineage>
        <taxon>Eukaryota</taxon>
        <taxon>Fungi</taxon>
        <taxon>Dikarya</taxon>
        <taxon>Ascomycota</taxon>
        <taxon>Pezizomycotina</taxon>
        <taxon>Leotiomycetes</taxon>
        <taxon>Helotiales</taxon>
        <taxon>Helotiales incertae sedis</taxon>
        <taxon>Amylocarpus</taxon>
    </lineage>
</organism>
<comment type="caution">
    <text evidence="2">The sequence shown here is derived from an EMBL/GenBank/DDBJ whole genome shotgun (WGS) entry which is preliminary data.</text>
</comment>
<dbReference type="AlphaFoldDB" id="A0A9P8C0M2"/>
<reference evidence="2" key="1">
    <citation type="journal article" date="2021" name="IMA Fungus">
        <title>Genomic characterization of three marine fungi, including Emericellopsis atlantica sp. nov. with signatures of a generalist lifestyle and marine biomass degradation.</title>
        <authorList>
            <person name="Hagestad O.C."/>
            <person name="Hou L."/>
            <person name="Andersen J.H."/>
            <person name="Hansen E.H."/>
            <person name="Altermark B."/>
            <person name="Li C."/>
            <person name="Kuhnert E."/>
            <person name="Cox R.J."/>
            <person name="Crous P.W."/>
            <person name="Spatafora J.W."/>
            <person name="Lail K."/>
            <person name="Amirebrahimi M."/>
            <person name="Lipzen A."/>
            <person name="Pangilinan J."/>
            <person name="Andreopoulos W."/>
            <person name="Hayes R.D."/>
            <person name="Ng V."/>
            <person name="Grigoriev I.V."/>
            <person name="Jackson S.A."/>
            <person name="Sutton T.D.S."/>
            <person name="Dobson A.D.W."/>
            <person name="Rama T."/>
        </authorList>
    </citation>
    <scope>NUCLEOTIDE SEQUENCE</scope>
    <source>
        <strain evidence="2">TRa018bII</strain>
    </source>
</reference>
<dbReference type="EMBL" id="MU251830">
    <property type="protein sequence ID" value="KAG9228990.1"/>
    <property type="molecule type" value="Genomic_DNA"/>
</dbReference>
<keyword evidence="3" id="KW-1185">Reference proteome</keyword>
<evidence type="ECO:0008006" key="4">
    <source>
        <dbReference type="Google" id="ProtNLM"/>
    </source>
</evidence>
<sequence>MANPTQQNVFVVPPPAIYGYDFQHNTVYPTGSSVEFQWKTNYTSMILGLSQFGSAGSADVLLSYYTSNTYLPNVYMLTIWEGTKFTGATFSSRYFNISFDRPTPSTLSHSPTARASSNNSTVRVGLGVGMGLGLPVFLLLGFILGWFMRKRRTSPSQTESYLRNQTALREKLPVTVRQNPAFAARGTDVGITAELGEEGMAELAARPRSGE</sequence>
<keyword evidence="1" id="KW-1133">Transmembrane helix</keyword>
<proteinExistence type="predicted"/>